<dbReference type="SUPFAM" id="SSF53098">
    <property type="entry name" value="Ribonuclease H-like"/>
    <property type="match status" value="1"/>
</dbReference>
<keyword evidence="3" id="KW-0540">Nuclease</keyword>
<dbReference type="PROSITE" id="PS00141">
    <property type="entry name" value="ASP_PROTEASE"/>
    <property type="match status" value="1"/>
</dbReference>
<evidence type="ECO:0000256" key="7">
    <source>
        <dbReference type="SAM" id="MobiDB-lite"/>
    </source>
</evidence>
<feature type="region of interest" description="Disordered" evidence="7">
    <location>
        <begin position="160"/>
        <end position="208"/>
    </location>
</feature>
<feature type="compositionally biased region" description="Low complexity" evidence="7">
    <location>
        <begin position="186"/>
        <end position="201"/>
    </location>
</feature>
<dbReference type="Gene3D" id="3.30.420.10">
    <property type="entry name" value="Ribonuclease H-like superfamily/Ribonuclease H"/>
    <property type="match status" value="1"/>
</dbReference>
<protein>
    <recommendedName>
        <fullName evidence="8">Integrase catalytic domain-containing protein</fullName>
    </recommendedName>
</protein>
<dbReference type="InterPro" id="IPR041588">
    <property type="entry name" value="Integrase_H2C2"/>
</dbReference>
<evidence type="ECO:0000259" key="8">
    <source>
        <dbReference type="PROSITE" id="PS50994"/>
    </source>
</evidence>
<dbReference type="Gene3D" id="3.10.20.370">
    <property type="match status" value="1"/>
</dbReference>
<evidence type="ECO:0000256" key="6">
    <source>
        <dbReference type="ARBA" id="ARBA00022918"/>
    </source>
</evidence>
<sequence>MSENSAFGSEASSARESPILSGQSYHTNMTSPEILSPSAVQPPDFNTIQTKFDVLTGIFSHLHKGLNDQAEENQLFKNQFDNYNEYTNRKIENLSSQFNTRLSDMSKEFDTKLENQSVEINTKLENNFVNLHGEMGKLTTAMEKQADYILDKLFPLKASFNDKPSPSSNVDTTHLANSGPSVHEINNQNKSNNQNLQNPENLTSGHVPSAFIPIENTKTTPSTGMFMKPVPVTCPQIDKPINVASSPSISFNNHNSGNVGYTKPNSYDGKSNWSDYKVHFEIVAQLNGWSSEIKALKLISCMQNDALAAIGDINTNCPPSYSELVNTLTRRFAPDNQTELYKTQIDTRIRKRGESLPELAQDIKRLVRLAYPKAHQEVLDSLAYRSFREALNDYDLAWALTQSNIDAIDDALNLVLKYEAFHSSHRKPNLRKLAEVSEINTRKLLAAGSEGHLPAEPCILKRCNILKVKTHDRDGLFMKVEIFSRTIHCLIDTGASMSVLNPKIFDNLPEHCKTKLQPYENNLKMADGHNVRPLGTIKLPLLIDNQYIYQIFVVADIDIPVVLGYDFMYNNQCVIDVPNKNLLLNSQTVDCHLESQILVPSLFKISIDKQVTIPPNSETIIHALPNEKLPYGTTMILDNTSQSFKNKGVLVAKSICTFKGDNLPLRVMNMTDLPQTLYKNTCVGTAETVCSENILGNINAEPDLVLPEHMQVVIEKCKSNLKVDQCKIVVDLLTKYSGAFAMSKNDLGRTDIIQHKINTGDAHPIKQNPRRVPLAQRKEVDEEIQRMLEGDTDASGTGVGAVLSQINDEGKECVIAYFSRTLSKTERQYCVTRRELLAIVLAVKHFHHYLYGVKFTVRTDHGALNWLKNFKNPEGQLARWLEILGTYTFIIKHRAGLKHGNADGLSRRPCVNCKHCDTRDVTEVSYQIENPTIRSINMLDENETEDTPITTNWFNNKTPEEFKQAQLSDPVISRILTWKKSSEKPKKWENTTTNDINLQYVLPSADRNRVLLLLHNDQLGGHLGFKRTIARIRHRFYWAGYTGFVERWCKRCTACQKRNQPSHHTRGQMKTYIVGEPLERVSLDILGPVTQTYKGNKYVIVVTDYFTRYAEAYGVPDIEAQTVAEKLLEEFICRYGLPLQIHSDQGSQFTSVLFIQLCNKLHIDKTRNSPFHPQSSGLVERLNRTIEDMISKFVPKHQKDWDQYLPFLMMAYRSSVHETLGETPCFMMMGREVRLPINLIYGGACGIKLNKYSVTNYVDKLTDKIEKVHEVVRDRLVSASERQKRRYDLSCTFPTFKVGDGVLLHDPRKYKGRSPKFQMRWSGPFTVIKVLSDVLYKIQEGPKMKFKVVHVNRLKPFQGNMKRWYQSLEPAQNTRLQVKNKLDREQTDRD</sequence>
<dbReference type="GO" id="GO:0003964">
    <property type="term" value="F:RNA-directed DNA polymerase activity"/>
    <property type="evidence" value="ECO:0007669"/>
    <property type="project" value="UniProtKB-KW"/>
</dbReference>
<dbReference type="GO" id="GO:0003676">
    <property type="term" value="F:nucleic acid binding"/>
    <property type="evidence" value="ECO:0007669"/>
    <property type="project" value="InterPro"/>
</dbReference>
<dbReference type="GO" id="GO:0004190">
    <property type="term" value="F:aspartic-type endopeptidase activity"/>
    <property type="evidence" value="ECO:0007669"/>
    <property type="project" value="InterPro"/>
</dbReference>
<organism evidence="9 10">
    <name type="scientific">Mytilus coruscus</name>
    <name type="common">Sea mussel</name>
    <dbReference type="NCBI Taxonomy" id="42192"/>
    <lineage>
        <taxon>Eukaryota</taxon>
        <taxon>Metazoa</taxon>
        <taxon>Spiralia</taxon>
        <taxon>Lophotrochozoa</taxon>
        <taxon>Mollusca</taxon>
        <taxon>Bivalvia</taxon>
        <taxon>Autobranchia</taxon>
        <taxon>Pteriomorphia</taxon>
        <taxon>Mytilida</taxon>
        <taxon>Mytiloidea</taxon>
        <taxon>Mytilidae</taxon>
        <taxon>Mytilinae</taxon>
        <taxon>Mytilus</taxon>
    </lineage>
</organism>
<feature type="region of interest" description="Disordered" evidence="7">
    <location>
        <begin position="1"/>
        <end position="41"/>
    </location>
</feature>
<evidence type="ECO:0000313" key="9">
    <source>
        <dbReference type="EMBL" id="CAC5401790.1"/>
    </source>
</evidence>
<dbReference type="FunFam" id="3.30.420.10:FF:000032">
    <property type="entry name" value="Retrovirus-related Pol polyprotein from transposon 297-like Protein"/>
    <property type="match status" value="1"/>
</dbReference>
<dbReference type="Gene3D" id="2.40.70.10">
    <property type="entry name" value="Acid Proteases"/>
    <property type="match status" value="1"/>
</dbReference>
<keyword evidence="4" id="KW-0255">Endonuclease</keyword>
<evidence type="ECO:0000313" key="10">
    <source>
        <dbReference type="Proteomes" id="UP000507470"/>
    </source>
</evidence>
<dbReference type="InterPro" id="IPR001969">
    <property type="entry name" value="Aspartic_peptidase_AS"/>
</dbReference>
<dbReference type="GO" id="GO:0015074">
    <property type="term" value="P:DNA integration"/>
    <property type="evidence" value="ECO:0007669"/>
    <property type="project" value="InterPro"/>
</dbReference>
<evidence type="ECO:0000256" key="2">
    <source>
        <dbReference type="ARBA" id="ARBA00022695"/>
    </source>
</evidence>
<keyword evidence="1" id="KW-0808">Transferase</keyword>
<keyword evidence="10" id="KW-1185">Reference proteome</keyword>
<dbReference type="CDD" id="cd00303">
    <property type="entry name" value="retropepsin_like"/>
    <property type="match status" value="1"/>
</dbReference>
<dbReference type="Pfam" id="PF22938">
    <property type="entry name" value="Integrase_p58_C"/>
    <property type="match status" value="1"/>
</dbReference>
<dbReference type="GO" id="GO:0006508">
    <property type="term" value="P:proteolysis"/>
    <property type="evidence" value="ECO:0007669"/>
    <property type="project" value="InterPro"/>
</dbReference>
<dbReference type="Pfam" id="PF17917">
    <property type="entry name" value="RT_RNaseH"/>
    <property type="match status" value="1"/>
</dbReference>
<dbReference type="CDD" id="cd09274">
    <property type="entry name" value="RNase_HI_RT_Ty3"/>
    <property type="match status" value="1"/>
</dbReference>
<dbReference type="PROSITE" id="PS50994">
    <property type="entry name" value="INTEGRASE"/>
    <property type="match status" value="1"/>
</dbReference>
<evidence type="ECO:0000256" key="4">
    <source>
        <dbReference type="ARBA" id="ARBA00022759"/>
    </source>
</evidence>
<dbReference type="EMBL" id="CACVKT020006484">
    <property type="protein sequence ID" value="CAC5401790.1"/>
    <property type="molecule type" value="Genomic_DNA"/>
</dbReference>
<feature type="compositionally biased region" description="Polar residues" evidence="7">
    <location>
        <begin position="1"/>
        <end position="33"/>
    </location>
</feature>
<evidence type="ECO:0000256" key="1">
    <source>
        <dbReference type="ARBA" id="ARBA00022679"/>
    </source>
</evidence>
<reference evidence="9 10" key="1">
    <citation type="submission" date="2020-06" db="EMBL/GenBank/DDBJ databases">
        <authorList>
            <person name="Li R."/>
            <person name="Bekaert M."/>
        </authorList>
    </citation>
    <scope>NUCLEOTIDE SEQUENCE [LARGE SCALE GENOMIC DNA]</scope>
    <source>
        <strain evidence="10">wild</strain>
    </source>
</reference>
<dbReference type="InterPro" id="IPR021109">
    <property type="entry name" value="Peptidase_aspartic_dom_sf"/>
</dbReference>
<keyword evidence="6" id="KW-0695">RNA-directed DNA polymerase</keyword>
<keyword evidence="5" id="KW-0378">Hydrolase</keyword>
<proteinExistence type="predicted"/>
<dbReference type="SUPFAM" id="SSF50630">
    <property type="entry name" value="Acid proteases"/>
    <property type="match status" value="1"/>
</dbReference>
<dbReference type="InterPro" id="IPR036397">
    <property type="entry name" value="RNaseH_sf"/>
</dbReference>
<dbReference type="Pfam" id="PF17921">
    <property type="entry name" value="Integrase_H2C2"/>
    <property type="match status" value="1"/>
</dbReference>
<gene>
    <name evidence="9" type="ORF">MCOR_35844</name>
</gene>
<dbReference type="InterPro" id="IPR012337">
    <property type="entry name" value="RNaseH-like_sf"/>
</dbReference>
<dbReference type="InterPro" id="IPR043502">
    <property type="entry name" value="DNA/RNA_pol_sf"/>
</dbReference>
<dbReference type="FunFam" id="3.10.20.370:FF:000001">
    <property type="entry name" value="Retrovirus-related Pol polyprotein from transposon 17.6-like protein"/>
    <property type="match status" value="1"/>
</dbReference>
<dbReference type="Pfam" id="PF00665">
    <property type="entry name" value="rve"/>
    <property type="match status" value="1"/>
</dbReference>
<dbReference type="Proteomes" id="UP000507470">
    <property type="component" value="Unassembled WGS sequence"/>
</dbReference>
<name>A0A6J8D3R6_MYTCO</name>
<dbReference type="InterPro" id="IPR054465">
    <property type="entry name" value="Integrase_p58-like_C"/>
</dbReference>
<dbReference type="InterPro" id="IPR001584">
    <property type="entry name" value="Integrase_cat-core"/>
</dbReference>
<dbReference type="PANTHER" id="PTHR37984:SF15">
    <property type="entry name" value="INTEGRASE CATALYTIC DOMAIN-CONTAINING PROTEIN"/>
    <property type="match status" value="1"/>
</dbReference>
<dbReference type="SUPFAM" id="SSF56672">
    <property type="entry name" value="DNA/RNA polymerases"/>
    <property type="match status" value="1"/>
</dbReference>
<dbReference type="InterPro" id="IPR041373">
    <property type="entry name" value="RT_RNaseH"/>
</dbReference>
<feature type="domain" description="Integrase catalytic" evidence="8">
    <location>
        <begin position="1073"/>
        <end position="1232"/>
    </location>
</feature>
<dbReference type="PANTHER" id="PTHR37984">
    <property type="entry name" value="PROTEIN CBG26694"/>
    <property type="match status" value="1"/>
</dbReference>
<dbReference type="Gene3D" id="1.10.340.70">
    <property type="match status" value="1"/>
</dbReference>
<keyword evidence="2" id="KW-0548">Nucleotidyltransferase</keyword>
<dbReference type="GO" id="GO:0004519">
    <property type="term" value="F:endonuclease activity"/>
    <property type="evidence" value="ECO:0007669"/>
    <property type="project" value="UniProtKB-KW"/>
</dbReference>
<dbReference type="OrthoDB" id="10030726at2759"/>
<evidence type="ECO:0000256" key="3">
    <source>
        <dbReference type="ARBA" id="ARBA00022722"/>
    </source>
</evidence>
<dbReference type="FunFam" id="1.10.340.70:FF:000001">
    <property type="entry name" value="Retrovirus-related Pol polyprotein from transposon gypsy-like Protein"/>
    <property type="match status" value="1"/>
</dbReference>
<feature type="compositionally biased region" description="Polar residues" evidence="7">
    <location>
        <begin position="162"/>
        <end position="180"/>
    </location>
</feature>
<accession>A0A6J8D3R6</accession>
<dbReference type="InterPro" id="IPR050951">
    <property type="entry name" value="Retrovirus_Pol_polyprotein"/>
</dbReference>
<evidence type="ECO:0000256" key="5">
    <source>
        <dbReference type="ARBA" id="ARBA00022801"/>
    </source>
</evidence>